<name>A0ABW5FTJ0_9PSEU</name>
<dbReference type="Pfam" id="PF00903">
    <property type="entry name" value="Glyoxalase"/>
    <property type="match status" value="1"/>
</dbReference>
<dbReference type="Proteomes" id="UP001597417">
    <property type="component" value="Unassembled WGS sequence"/>
</dbReference>
<dbReference type="Gene3D" id="3.10.180.10">
    <property type="entry name" value="2,3-Dihydroxybiphenyl 1,2-Dioxygenase, domain 1"/>
    <property type="match status" value="1"/>
</dbReference>
<proteinExistence type="predicted"/>
<evidence type="ECO:0000313" key="3">
    <source>
        <dbReference type="Proteomes" id="UP001597417"/>
    </source>
</evidence>
<dbReference type="InterPro" id="IPR004360">
    <property type="entry name" value="Glyas_Fos-R_dOase_dom"/>
</dbReference>
<dbReference type="InterPro" id="IPR037523">
    <property type="entry name" value="VOC_core"/>
</dbReference>
<gene>
    <name evidence="2" type="ORF">ACFSXZ_14255</name>
</gene>
<reference evidence="3" key="1">
    <citation type="journal article" date="2019" name="Int. J. Syst. Evol. Microbiol.">
        <title>The Global Catalogue of Microorganisms (GCM) 10K type strain sequencing project: providing services to taxonomists for standard genome sequencing and annotation.</title>
        <authorList>
            <consortium name="The Broad Institute Genomics Platform"/>
            <consortium name="The Broad Institute Genome Sequencing Center for Infectious Disease"/>
            <person name="Wu L."/>
            <person name="Ma J."/>
        </authorList>
    </citation>
    <scope>NUCLEOTIDE SEQUENCE [LARGE SCALE GENOMIC DNA]</scope>
    <source>
        <strain evidence="3">CGMCC 4.7645</strain>
    </source>
</reference>
<dbReference type="EMBL" id="JBHUKR010000007">
    <property type="protein sequence ID" value="MFD2417490.1"/>
    <property type="molecule type" value="Genomic_DNA"/>
</dbReference>
<comment type="caution">
    <text evidence="2">The sequence shown here is derived from an EMBL/GenBank/DDBJ whole genome shotgun (WGS) entry which is preliminary data.</text>
</comment>
<dbReference type="PROSITE" id="PS51819">
    <property type="entry name" value="VOC"/>
    <property type="match status" value="1"/>
</dbReference>
<dbReference type="SUPFAM" id="SSF54593">
    <property type="entry name" value="Glyoxalase/Bleomycin resistance protein/Dihydroxybiphenyl dioxygenase"/>
    <property type="match status" value="1"/>
</dbReference>
<protein>
    <submittedName>
        <fullName evidence="2">VOC family protein</fullName>
    </submittedName>
</protein>
<evidence type="ECO:0000259" key="1">
    <source>
        <dbReference type="PROSITE" id="PS51819"/>
    </source>
</evidence>
<sequence>MLNESPITTMLPVKDVSRASEFYAEKLRLHLATTGSDGTCYFEIGHGDAIGLRPLPGVEPSENTAMSFEVHDIAAEVAELEGRGVSFQDFEAGEIRTIDHIATLGDEKAAWFTDSEGNVLCLHEVVAR</sequence>
<keyword evidence="3" id="KW-1185">Reference proteome</keyword>
<evidence type="ECO:0000313" key="2">
    <source>
        <dbReference type="EMBL" id="MFD2417490.1"/>
    </source>
</evidence>
<dbReference type="InterPro" id="IPR029068">
    <property type="entry name" value="Glyas_Bleomycin-R_OHBP_Dase"/>
</dbReference>
<accession>A0ABW5FTJ0</accession>
<organism evidence="2 3">
    <name type="scientific">Amycolatopsis pigmentata</name>
    <dbReference type="NCBI Taxonomy" id="450801"/>
    <lineage>
        <taxon>Bacteria</taxon>
        <taxon>Bacillati</taxon>
        <taxon>Actinomycetota</taxon>
        <taxon>Actinomycetes</taxon>
        <taxon>Pseudonocardiales</taxon>
        <taxon>Pseudonocardiaceae</taxon>
        <taxon>Amycolatopsis</taxon>
    </lineage>
</organism>
<dbReference type="RefSeq" id="WP_378265294.1">
    <property type="nucleotide sequence ID" value="NZ_JBHUKR010000007.1"/>
</dbReference>
<feature type="domain" description="VOC" evidence="1">
    <location>
        <begin position="5"/>
        <end position="125"/>
    </location>
</feature>